<protein>
    <submittedName>
        <fullName evidence="1">Uncharacterized protein</fullName>
    </submittedName>
</protein>
<dbReference type="InParanoid" id="G0QYG7"/>
<organism evidence="1 2">
    <name type="scientific">Ichthyophthirius multifiliis</name>
    <name type="common">White spot disease agent</name>
    <name type="synonym">Ich</name>
    <dbReference type="NCBI Taxonomy" id="5932"/>
    <lineage>
        <taxon>Eukaryota</taxon>
        <taxon>Sar</taxon>
        <taxon>Alveolata</taxon>
        <taxon>Ciliophora</taxon>
        <taxon>Intramacronucleata</taxon>
        <taxon>Oligohymenophorea</taxon>
        <taxon>Hymenostomatida</taxon>
        <taxon>Ophryoglenina</taxon>
        <taxon>Ichthyophthirius</taxon>
    </lineage>
</organism>
<dbReference type="Proteomes" id="UP000008983">
    <property type="component" value="Unassembled WGS sequence"/>
</dbReference>
<proteinExistence type="predicted"/>
<evidence type="ECO:0000313" key="2">
    <source>
        <dbReference type="Proteomes" id="UP000008983"/>
    </source>
</evidence>
<dbReference type="RefSeq" id="XP_004030974.1">
    <property type="nucleotide sequence ID" value="XM_004030926.1"/>
</dbReference>
<dbReference type="GeneID" id="14905846"/>
<keyword evidence="2" id="KW-1185">Reference proteome</keyword>
<reference evidence="1 2" key="1">
    <citation type="submission" date="2011-07" db="EMBL/GenBank/DDBJ databases">
        <authorList>
            <person name="Coyne R."/>
            <person name="Brami D."/>
            <person name="Johnson J."/>
            <person name="Hostetler J."/>
            <person name="Hannick L."/>
            <person name="Clark T."/>
            <person name="Cassidy-Hanley D."/>
            <person name="Inman J."/>
        </authorList>
    </citation>
    <scope>NUCLEOTIDE SEQUENCE [LARGE SCALE GENOMIC DNA]</scope>
    <source>
        <strain evidence="1 2">G5</strain>
    </source>
</reference>
<name>G0QYG7_ICHMU</name>
<dbReference type="OrthoDB" id="432162at2759"/>
<dbReference type="eggNOG" id="ENOG502SFGC">
    <property type="taxonomic scope" value="Eukaryota"/>
</dbReference>
<dbReference type="AlphaFoldDB" id="G0QYG7"/>
<gene>
    <name evidence="1" type="ORF">IMG5_149460</name>
</gene>
<evidence type="ECO:0000313" key="1">
    <source>
        <dbReference type="EMBL" id="EGR29738.1"/>
    </source>
</evidence>
<accession>G0QYG7</accession>
<sequence>MLIYKILKEVKNIKNIYQIFFIYFNDEYFSDCKYLKSQNFSNTGPEDIVQISDNVVIGGHAQLHMIFKGLKDIDEVQKGGFYQISGLKDKNLQIKKVEIIGFPEDVFLIPHGIYYDQNILYVINHAYYSGVSDRIEYFEVIKEDENTFKLKYQNFTQLPIKFNGISNDLVVFEGNKALITIWQPYTAPSKGQNQVKPDNISYNEKLDVFIIGAGVSGGILDWSGQYLILGSFIDNNVSVCQNKKNIFS</sequence>
<dbReference type="EMBL" id="GL984110">
    <property type="protein sequence ID" value="EGR29738.1"/>
    <property type="molecule type" value="Genomic_DNA"/>
</dbReference>